<keyword evidence="2" id="KW-1185">Reference proteome</keyword>
<reference evidence="2" key="1">
    <citation type="journal article" date="2022" name="New Phytol.">
        <title>Phylogenomic structure and speciation in an emerging model: the Sphagnum magellanicum complex (Bryophyta).</title>
        <authorList>
            <person name="Shaw A.J."/>
            <person name="Piatkowski B."/>
            <person name="Duffy A.M."/>
            <person name="Aguero B."/>
            <person name="Imwattana K."/>
            <person name="Nieto-Lugilde M."/>
            <person name="Healey A."/>
            <person name="Weston D.J."/>
            <person name="Patel M.N."/>
            <person name="Schmutz J."/>
            <person name="Grimwood J."/>
            <person name="Yavitt J.B."/>
            <person name="Hassel K."/>
            <person name="Stenoien H.K."/>
            <person name="Flatberg K.I."/>
            <person name="Bickford C.P."/>
            <person name="Hicks K.A."/>
        </authorList>
    </citation>
    <scope>NUCLEOTIDE SEQUENCE [LARGE SCALE GENOMIC DNA]</scope>
</reference>
<proteinExistence type="predicted"/>
<name>A0ACB8HK65_9BRYO</name>
<organism evidence="1 2">
    <name type="scientific">Sphagnum magellanicum</name>
    <dbReference type="NCBI Taxonomy" id="128215"/>
    <lineage>
        <taxon>Eukaryota</taxon>
        <taxon>Viridiplantae</taxon>
        <taxon>Streptophyta</taxon>
        <taxon>Embryophyta</taxon>
        <taxon>Bryophyta</taxon>
        <taxon>Sphagnophytina</taxon>
        <taxon>Sphagnopsida</taxon>
        <taxon>Sphagnales</taxon>
        <taxon>Sphagnaceae</taxon>
        <taxon>Sphagnum</taxon>
    </lineage>
</organism>
<accession>A0ACB8HK65</accession>
<protein>
    <submittedName>
        <fullName evidence="1">Uncharacterized protein</fullName>
    </submittedName>
</protein>
<dbReference type="EMBL" id="CM038913">
    <property type="protein sequence ID" value="KAH9556583.1"/>
    <property type="molecule type" value="Genomic_DNA"/>
</dbReference>
<evidence type="ECO:0000313" key="2">
    <source>
        <dbReference type="Proteomes" id="UP000828922"/>
    </source>
</evidence>
<dbReference type="Proteomes" id="UP000828922">
    <property type="component" value="Linkage Group LG07"/>
</dbReference>
<comment type="caution">
    <text evidence="1">The sequence shown here is derived from an EMBL/GenBank/DDBJ whole genome shotgun (WGS) entry which is preliminary data.</text>
</comment>
<gene>
    <name evidence="1" type="ORF">CY35_07G037300</name>
</gene>
<evidence type="ECO:0000313" key="1">
    <source>
        <dbReference type="EMBL" id="KAH9556583.1"/>
    </source>
</evidence>
<sequence length="710" mass="77532">MDWQLREGVWNQVEAELNHHHHHQDLGGATTSRIDILSSSGANEGVKKNSSLQQQQAAAAGNHENHRTSTMMMEMARPKVQQKAWMVANKLRHSLGHAKFAEAIGEVVTKHFDVDHSRASSPATQERASPVVAAPVVVSSAGICSSHTPPATAAVSFPDEETPSAARASSMDPPHGRLLSCRQPIEETAQHRCNSRQFEFSVGGQQQQQQPWRSYPSMHMQSTLSASASAGCVSLSQIPSIRRPRVDAFDQSSSTPLHLSSPRPPPPPSPLIESSSWIAARSNSSAHQHHHHEDSSSSKLLQLQARSSQVDKHRPRICSEHDSNNMARIVDALTEATAPSRSSVPLRRRLPFPEADAMGFAFRKPQLKIATSSGGMNTTNLSSRSHTTANNKERPSSPATSITAAANNKERRSSDTSIAAADNKERRSCDASIAPADNNERRSSDSFVGTADNKERRSANVSTDKATASLKEGSGDSEKKKTTIASNQRKHYRGVRHRPWGKFAAEIRDPARNGARVWLGTFATAEEAALAYDSAALQMRGHRAIVNFPLKASLPSSGPSTVAKPLALKTEITGRAAAPAADTGLTSKRTREAGITAADTELTSKRTREVMDAQDHHHQSLAKKVSSCNTAQHADNVTNQTEQKLVGSLEQLQQQNVIKERQQSPFEWQYLGIESLEQLQQNSVEWQDLGIDYLEQWLSSTEAEIDPRPD</sequence>